<organism evidence="2">
    <name type="scientific">Brassica napus</name>
    <name type="common">Rape</name>
    <dbReference type="NCBI Taxonomy" id="3708"/>
    <lineage>
        <taxon>Eukaryota</taxon>
        <taxon>Viridiplantae</taxon>
        <taxon>Streptophyta</taxon>
        <taxon>Embryophyta</taxon>
        <taxon>Tracheophyta</taxon>
        <taxon>Spermatophyta</taxon>
        <taxon>Magnoliopsida</taxon>
        <taxon>eudicotyledons</taxon>
        <taxon>Gunneridae</taxon>
        <taxon>Pentapetalae</taxon>
        <taxon>rosids</taxon>
        <taxon>malvids</taxon>
        <taxon>Brassicales</taxon>
        <taxon>Brassicaceae</taxon>
        <taxon>Brassiceae</taxon>
        <taxon>Brassica</taxon>
    </lineage>
</organism>
<dbReference type="AlphaFoldDB" id="A0A816KXZ3"/>
<accession>A0A816KXZ3</accession>
<name>A0A816KXZ3_BRANA</name>
<feature type="compositionally biased region" description="Polar residues" evidence="1">
    <location>
        <begin position="7"/>
        <end position="18"/>
    </location>
</feature>
<reference evidence="2" key="1">
    <citation type="submission" date="2021-01" db="EMBL/GenBank/DDBJ databases">
        <authorList>
            <consortium name="Genoscope - CEA"/>
            <person name="William W."/>
        </authorList>
    </citation>
    <scope>NUCLEOTIDE SEQUENCE</scope>
</reference>
<dbReference type="Proteomes" id="UP001295469">
    <property type="component" value="Chromosome C05"/>
</dbReference>
<feature type="region of interest" description="Disordered" evidence="1">
    <location>
        <begin position="1"/>
        <end position="29"/>
    </location>
</feature>
<proteinExistence type="predicted"/>
<gene>
    <name evidence="2" type="ORF">DARMORV10_C05P24290.1</name>
</gene>
<evidence type="ECO:0000256" key="1">
    <source>
        <dbReference type="SAM" id="MobiDB-lite"/>
    </source>
</evidence>
<sequence length="66" mass="7721">MSRRTDIPNTSSSTPKSSQGRRNKKTVLPMKTAIIGDKEEHNRRRRHELCEYGMRYSQRTSMGRPN</sequence>
<protein>
    <submittedName>
        <fullName evidence="2">(rape) hypothetical protein</fullName>
    </submittedName>
</protein>
<dbReference type="EMBL" id="HG994369">
    <property type="protein sequence ID" value="CAF1928139.1"/>
    <property type="molecule type" value="Genomic_DNA"/>
</dbReference>
<evidence type="ECO:0000313" key="2">
    <source>
        <dbReference type="EMBL" id="CAF1928139.1"/>
    </source>
</evidence>